<organism evidence="2 3">
    <name type="scientific">Catellatospora bangladeshensis</name>
    <dbReference type="NCBI Taxonomy" id="310355"/>
    <lineage>
        <taxon>Bacteria</taxon>
        <taxon>Bacillati</taxon>
        <taxon>Actinomycetota</taxon>
        <taxon>Actinomycetes</taxon>
        <taxon>Micromonosporales</taxon>
        <taxon>Micromonosporaceae</taxon>
        <taxon>Catellatospora</taxon>
    </lineage>
</organism>
<keyword evidence="1" id="KW-0472">Membrane</keyword>
<dbReference type="Proteomes" id="UP000601223">
    <property type="component" value="Unassembled WGS sequence"/>
</dbReference>
<sequence>MMKTARAVLFAVIPAEVVFAVLLVSGVALPRPVLAAAELLVLAVLVFEAAVLWRVWRGLRRQGLGGRAALRGAYEELVPLPVRRVMGFDAKGLVSLGLWVTGRRHGVPAGAAAFSYAREQVPLMAGFLFACVLELVAVEILLRSLDAPVGLRAVLLAVDAYGILIALAVIACYVTRPHVVDAAELRVRHGAFFDLRIPRELITGVQHRRSYTETGMLKVEDERLALSVNSQTNVIVELAEPIEAIRPLGRRERVRVVRFFADDPAGAYAALCTGPVPAAAPAR</sequence>
<proteinExistence type="predicted"/>
<reference evidence="2 3" key="1">
    <citation type="submission" date="2021-01" db="EMBL/GenBank/DDBJ databases">
        <title>Whole genome shotgun sequence of Catellatospora bangladeshensis NBRC 107357.</title>
        <authorList>
            <person name="Komaki H."/>
            <person name="Tamura T."/>
        </authorList>
    </citation>
    <scope>NUCLEOTIDE SEQUENCE [LARGE SCALE GENOMIC DNA]</scope>
    <source>
        <strain evidence="2 3">NBRC 107357</strain>
    </source>
</reference>
<name>A0A8J3JP60_9ACTN</name>
<accession>A0A8J3JP60</accession>
<dbReference type="EMBL" id="BONF01000036">
    <property type="protein sequence ID" value="GIF84346.1"/>
    <property type="molecule type" value="Genomic_DNA"/>
</dbReference>
<feature type="transmembrane region" description="Helical" evidence="1">
    <location>
        <begin position="7"/>
        <end position="29"/>
    </location>
</feature>
<evidence type="ECO:0000313" key="3">
    <source>
        <dbReference type="Proteomes" id="UP000601223"/>
    </source>
</evidence>
<protein>
    <submittedName>
        <fullName evidence="2">Uncharacterized protein</fullName>
    </submittedName>
</protein>
<feature type="transmembrane region" description="Helical" evidence="1">
    <location>
        <begin position="35"/>
        <end position="56"/>
    </location>
</feature>
<keyword evidence="3" id="KW-1185">Reference proteome</keyword>
<dbReference type="AlphaFoldDB" id="A0A8J3JP60"/>
<evidence type="ECO:0000313" key="2">
    <source>
        <dbReference type="EMBL" id="GIF84346.1"/>
    </source>
</evidence>
<feature type="transmembrane region" description="Helical" evidence="1">
    <location>
        <begin position="154"/>
        <end position="174"/>
    </location>
</feature>
<keyword evidence="1" id="KW-0812">Transmembrane</keyword>
<gene>
    <name evidence="2" type="ORF">Cba03nite_56950</name>
</gene>
<comment type="caution">
    <text evidence="2">The sequence shown here is derived from an EMBL/GenBank/DDBJ whole genome shotgun (WGS) entry which is preliminary data.</text>
</comment>
<keyword evidence="1" id="KW-1133">Transmembrane helix</keyword>
<feature type="transmembrane region" description="Helical" evidence="1">
    <location>
        <begin position="123"/>
        <end position="142"/>
    </location>
</feature>
<evidence type="ECO:0000256" key="1">
    <source>
        <dbReference type="SAM" id="Phobius"/>
    </source>
</evidence>
<dbReference type="RefSeq" id="WP_203752497.1">
    <property type="nucleotide sequence ID" value="NZ_BONF01000036.1"/>
</dbReference>